<dbReference type="Pfam" id="PF00881">
    <property type="entry name" value="Nitroreductase"/>
    <property type="match status" value="1"/>
</dbReference>
<dbReference type="RefSeq" id="WP_188406852.1">
    <property type="nucleotide sequence ID" value="NZ_BMGL01000012.1"/>
</dbReference>
<accession>A0A916ZZV9</accession>
<feature type="domain" description="Nitroreductase" evidence="7">
    <location>
        <begin position="10"/>
        <end position="183"/>
    </location>
</feature>
<evidence type="ECO:0000256" key="4">
    <source>
        <dbReference type="ARBA" id="ARBA00022643"/>
    </source>
</evidence>
<dbReference type="InterPro" id="IPR033878">
    <property type="entry name" value="NfsB-like"/>
</dbReference>
<dbReference type="CDD" id="cd02149">
    <property type="entry name" value="NfsB-like"/>
    <property type="match status" value="1"/>
</dbReference>
<evidence type="ECO:0000313" key="8">
    <source>
        <dbReference type="EMBL" id="GGE19988.1"/>
    </source>
</evidence>
<evidence type="ECO:0000313" key="9">
    <source>
        <dbReference type="Proteomes" id="UP000599688"/>
    </source>
</evidence>
<keyword evidence="9" id="KW-1185">Reference proteome</keyword>
<name>A0A916ZZV9_9FLAO</name>
<dbReference type="Gene3D" id="3.40.109.10">
    <property type="entry name" value="NADH Oxidase"/>
    <property type="match status" value="1"/>
</dbReference>
<evidence type="ECO:0000256" key="5">
    <source>
        <dbReference type="ARBA" id="ARBA00022857"/>
    </source>
</evidence>
<dbReference type="PANTHER" id="PTHR43673:SF2">
    <property type="entry name" value="NITROREDUCTASE"/>
    <property type="match status" value="1"/>
</dbReference>
<gene>
    <name evidence="8" type="ORF">GCM10010831_21390</name>
</gene>
<evidence type="ECO:0000256" key="6">
    <source>
        <dbReference type="ARBA" id="ARBA00023002"/>
    </source>
</evidence>
<dbReference type="InterPro" id="IPR029479">
    <property type="entry name" value="Nitroreductase"/>
</dbReference>
<keyword evidence="5" id="KW-0521">NADP</keyword>
<dbReference type="SUPFAM" id="SSF55469">
    <property type="entry name" value="FMN-dependent nitroreductase-like"/>
    <property type="match status" value="1"/>
</dbReference>
<evidence type="ECO:0000256" key="2">
    <source>
        <dbReference type="ARBA" id="ARBA00007118"/>
    </source>
</evidence>
<dbReference type="AlphaFoldDB" id="A0A916ZZV9"/>
<dbReference type="GO" id="GO:0016491">
    <property type="term" value="F:oxidoreductase activity"/>
    <property type="evidence" value="ECO:0007669"/>
    <property type="project" value="UniProtKB-KW"/>
</dbReference>
<organism evidence="8 9">
    <name type="scientific">Psychroflexus salis</name>
    <dbReference type="NCBI Taxonomy" id="1526574"/>
    <lineage>
        <taxon>Bacteria</taxon>
        <taxon>Pseudomonadati</taxon>
        <taxon>Bacteroidota</taxon>
        <taxon>Flavobacteriia</taxon>
        <taxon>Flavobacteriales</taxon>
        <taxon>Flavobacteriaceae</taxon>
        <taxon>Psychroflexus</taxon>
    </lineage>
</organism>
<dbReference type="Proteomes" id="UP000599688">
    <property type="component" value="Unassembled WGS sequence"/>
</dbReference>
<evidence type="ECO:0000259" key="7">
    <source>
        <dbReference type="Pfam" id="PF00881"/>
    </source>
</evidence>
<proteinExistence type="inferred from homology"/>
<evidence type="ECO:0000256" key="1">
    <source>
        <dbReference type="ARBA" id="ARBA00001917"/>
    </source>
</evidence>
<sequence length="212" mass="24176">MTNIDYIDQLKWRYATKKFDSTRAISDNDLEKLLDAIQLSASSYGLQPYEVMVIKDEETRKKLHLAAFEQPQILDASYVFVFAANTVIDEGYLDRYINNIVETRNMTKEDLSGMKNMIMNAVISQSAENKIEWAKKQAYLALGNLLSAAAHYQLDVCPMEGFNAAQFDEILNLKEKNLASAVIATVGFRHKDDGLQHTSKVRKPKEELFNRI</sequence>
<dbReference type="EMBL" id="BMGL01000012">
    <property type="protein sequence ID" value="GGE19988.1"/>
    <property type="molecule type" value="Genomic_DNA"/>
</dbReference>
<comment type="cofactor">
    <cofactor evidence="1">
        <name>FMN</name>
        <dbReference type="ChEBI" id="CHEBI:58210"/>
    </cofactor>
</comment>
<keyword evidence="6" id="KW-0560">Oxidoreductase</keyword>
<reference evidence="8 9" key="1">
    <citation type="journal article" date="2014" name="Int. J. Syst. Evol. Microbiol.">
        <title>Complete genome sequence of Corynebacterium casei LMG S-19264T (=DSM 44701T), isolated from a smear-ripened cheese.</title>
        <authorList>
            <consortium name="US DOE Joint Genome Institute (JGI-PGF)"/>
            <person name="Walter F."/>
            <person name="Albersmeier A."/>
            <person name="Kalinowski J."/>
            <person name="Ruckert C."/>
        </authorList>
    </citation>
    <scope>NUCLEOTIDE SEQUENCE [LARGE SCALE GENOMIC DNA]</scope>
    <source>
        <strain evidence="8 9">CGMCC 1.12925</strain>
    </source>
</reference>
<dbReference type="InterPro" id="IPR000415">
    <property type="entry name" value="Nitroreductase-like"/>
</dbReference>
<keyword evidence="3" id="KW-0285">Flavoprotein</keyword>
<comment type="similarity">
    <text evidence="2">Belongs to the nitroreductase family.</text>
</comment>
<keyword evidence="4" id="KW-0288">FMN</keyword>
<comment type="caution">
    <text evidence="8">The sequence shown here is derived from an EMBL/GenBank/DDBJ whole genome shotgun (WGS) entry which is preliminary data.</text>
</comment>
<evidence type="ECO:0000256" key="3">
    <source>
        <dbReference type="ARBA" id="ARBA00022630"/>
    </source>
</evidence>
<dbReference type="PANTHER" id="PTHR43673">
    <property type="entry name" value="NAD(P)H NITROREDUCTASE YDGI-RELATED"/>
    <property type="match status" value="1"/>
</dbReference>
<protein>
    <submittedName>
        <fullName evidence="8">NAD(P)H-dependent oxidoreductase</fullName>
    </submittedName>
</protein>